<dbReference type="PANTHER" id="PTHR21032:SF0">
    <property type="entry name" value="G PATCH DOMAIN-CONTAINING PROTEIN 11"/>
    <property type="match status" value="1"/>
</dbReference>
<protein>
    <recommendedName>
        <fullName evidence="2">G-patch domain-containing protein</fullName>
    </recommendedName>
</protein>
<dbReference type="OrthoDB" id="786951at2759"/>
<dbReference type="GO" id="GO:0000776">
    <property type="term" value="C:kinetochore"/>
    <property type="evidence" value="ECO:0007669"/>
    <property type="project" value="TreeGrafter"/>
</dbReference>
<gene>
    <name evidence="3" type="ORF">XA68_10755</name>
</gene>
<reference evidence="3 4" key="1">
    <citation type="journal article" date="2015" name="BMC Genomics">
        <title>Gene expression during zombie ant biting behavior reflects the complexity underlying fungal parasitic behavioral manipulation.</title>
        <authorList>
            <person name="de Bekker C."/>
            <person name="Ohm R.A."/>
            <person name="Loreto R.G."/>
            <person name="Sebastian A."/>
            <person name="Albert I."/>
            <person name="Merrow M."/>
            <person name="Brachmann A."/>
            <person name="Hughes D.P."/>
        </authorList>
    </citation>
    <scope>NUCLEOTIDE SEQUENCE [LARGE SCALE GENOMIC DNA]</scope>
    <source>
        <strain evidence="3 4">SC16a</strain>
    </source>
</reference>
<dbReference type="PROSITE" id="PS50174">
    <property type="entry name" value="G_PATCH"/>
    <property type="match status" value="1"/>
</dbReference>
<dbReference type="Proteomes" id="UP000037136">
    <property type="component" value="Unassembled WGS sequence"/>
</dbReference>
<dbReference type="Pfam" id="PF01585">
    <property type="entry name" value="G-patch"/>
    <property type="match status" value="1"/>
</dbReference>
<dbReference type="InterPro" id="IPR025239">
    <property type="entry name" value="DUF4187"/>
</dbReference>
<evidence type="ECO:0000256" key="1">
    <source>
        <dbReference type="SAM" id="MobiDB-lite"/>
    </source>
</evidence>
<evidence type="ECO:0000259" key="2">
    <source>
        <dbReference type="PROSITE" id="PS50174"/>
    </source>
</evidence>
<evidence type="ECO:0000313" key="3">
    <source>
        <dbReference type="EMBL" id="PFH55095.1"/>
    </source>
</evidence>
<keyword evidence="4" id="KW-1185">Reference proteome</keyword>
<dbReference type="AlphaFoldDB" id="A0A2A9NYA5"/>
<evidence type="ECO:0000313" key="4">
    <source>
        <dbReference type="Proteomes" id="UP000037136"/>
    </source>
</evidence>
<feature type="domain" description="G-patch" evidence="2">
    <location>
        <begin position="86"/>
        <end position="133"/>
    </location>
</feature>
<dbReference type="InterPro" id="IPR039249">
    <property type="entry name" value="GPATCH11"/>
</dbReference>
<dbReference type="SMART" id="SM01173">
    <property type="entry name" value="DUF4187"/>
    <property type="match status" value="1"/>
</dbReference>
<dbReference type="STRING" id="268505.A0A2A9NYA5"/>
<dbReference type="EMBL" id="LAZP02001205">
    <property type="protein sequence ID" value="PFH55095.1"/>
    <property type="molecule type" value="Genomic_DNA"/>
</dbReference>
<feature type="compositionally biased region" description="Basic and acidic residues" evidence="1">
    <location>
        <begin position="63"/>
        <end position="74"/>
    </location>
</feature>
<organism evidence="3 4">
    <name type="scientific">Ophiocordyceps unilateralis</name>
    <name type="common">Zombie-ant fungus</name>
    <name type="synonym">Torrubia unilateralis</name>
    <dbReference type="NCBI Taxonomy" id="268505"/>
    <lineage>
        <taxon>Eukaryota</taxon>
        <taxon>Fungi</taxon>
        <taxon>Dikarya</taxon>
        <taxon>Ascomycota</taxon>
        <taxon>Pezizomycotina</taxon>
        <taxon>Sordariomycetes</taxon>
        <taxon>Hypocreomycetidae</taxon>
        <taxon>Hypocreales</taxon>
        <taxon>Ophiocordycipitaceae</taxon>
        <taxon>Ophiocordyceps</taxon>
    </lineage>
</organism>
<dbReference type="Pfam" id="PF13821">
    <property type="entry name" value="DUF4187"/>
    <property type="match status" value="1"/>
</dbReference>
<dbReference type="PANTHER" id="PTHR21032">
    <property type="entry name" value="G PATCH DOMAIN-CONTAINING PROTEIN 11"/>
    <property type="match status" value="1"/>
</dbReference>
<proteinExistence type="predicted"/>
<name>A0A2A9NYA5_OPHUN</name>
<dbReference type="GO" id="GO:0003676">
    <property type="term" value="F:nucleic acid binding"/>
    <property type="evidence" value="ECO:0007669"/>
    <property type="project" value="InterPro"/>
</dbReference>
<dbReference type="SMART" id="SM00443">
    <property type="entry name" value="G_patch"/>
    <property type="match status" value="1"/>
</dbReference>
<dbReference type="InterPro" id="IPR000467">
    <property type="entry name" value="G_patch_dom"/>
</dbReference>
<sequence>MNPGRRGNVTGAKKAQDGAGEGDDYMNMTFDDAHLAKESSLQRSQRLKRESQARGYHKSKARMAAEEAEAREKALSTSLLDNPRSKNSKGLAMMTKMGFTGGGLGSRSDGTGLTEPIKLNIKDDRGGIGLDSEKKRRLDEAVDAKADSKAPRVEAEEYRARARKGYKEGKLMGITHSAQHIAERLDNLVHAKAYPPGTLSRPPLKDLPVVYRGIVRRRELKHRDQEARRKLEQSLTRLPTYVDDEADDDDRMALGQKQVMYEAGDELDEDDDELLDFLDLGVRERFQKVVDYLREKHRYCFFCKMAYEDDEMTGCPGGTEEDHD</sequence>
<accession>A0A2A9NYA5</accession>
<feature type="region of interest" description="Disordered" evidence="1">
    <location>
        <begin position="1"/>
        <end position="87"/>
    </location>
</feature>
<comment type="caution">
    <text evidence="3">The sequence shown here is derived from an EMBL/GenBank/DDBJ whole genome shotgun (WGS) entry which is preliminary data.</text>
</comment>
<reference evidence="3 4" key="2">
    <citation type="journal article" date="2017" name="Sci. Rep.">
        <title>Ant-infecting Ophiocordyceps genomes reveal a high diversity of potential behavioral manipulation genes and a possible major role for enterotoxins.</title>
        <authorList>
            <person name="de Bekker C."/>
            <person name="Ohm R.A."/>
            <person name="Evans H.C."/>
            <person name="Brachmann A."/>
            <person name="Hughes D.P."/>
        </authorList>
    </citation>
    <scope>NUCLEOTIDE SEQUENCE [LARGE SCALE GENOMIC DNA]</scope>
    <source>
        <strain evidence="3 4">SC16a</strain>
    </source>
</reference>